<feature type="region of interest" description="Disordered" evidence="5">
    <location>
        <begin position="1"/>
        <end position="58"/>
    </location>
</feature>
<dbReference type="InterPro" id="IPR027104">
    <property type="entry name" value="Prp3"/>
</dbReference>
<evidence type="ECO:0000256" key="1">
    <source>
        <dbReference type="ARBA" id="ARBA00004123"/>
    </source>
</evidence>
<keyword evidence="9" id="KW-1185">Reference proteome</keyword>
<feature type="region of interest" description="Disordered" evidence="5">
    <location>
        <begin position="338"/>
        <end position="370"/>
    </location>
</feature>
<evidence type="ECO:0000256" key="2">
    <source>
        <dbReference type="ARBA" id="ARBA00022664"/>
    </source>
</evidence>
<dbReference type="GeneID" id="77809949"/>
<keyword evidence="3" id="KW-0508">mRNA splicing</keyword>
<dbReference type="InterPro" id="IPR013881">
    <property type="entry name" value="Pre-mRNA_splic_Prp3_dom"/>
</dbReference>
<feature type="domain" description="Pre-mRNA-splicing factor 3" evidence="7">
    <location>
        <begin position="305"/>
        <end position="355"/>
    </location>
</feature>
<organism evidence="8 9">
    <name type="scientific">Puccinia triticina</name>
    <dbReference type="NCBI Taxonomy" id="208348"/>
    <lineage>
        <taxon>Eukaryota</taxon>
        <taxon>Fungi</taxon>
        <taxon>Dikarya</taxon>
        <taxon>Basidiomycota</taxon>
        <taxon>Pucciniomycotina</taxon>
        <taxon>Pucciniomycetes</taxon>
        <taxon>Pucciniales</taxon>
        <taxon>Pucciniaceae</taxon>
        <taxon>Puccinia</taxon>
    </lineage>
</organism>
<name>A0ABY7CHL3_9BASI</name>
<feature type="domain" description="Pre-mRNA-splicing factor 3" evidence="7">
    <location>
        <begin position="222"/>
        <end position="298"/>
    </location>
</feature>
<comment type="subcellular location">
    <subcellularLocation>
        <location evidence="1">Nucleus</location>
    </subcellularLocation>
</comment>
<keyword evidence="2" id="KW-0507">mRNA processing</keyword>
<dbReference type="RefSeq" id="XP_053020289.1">
    <property type="nucleotide sequence ID" value="XM_053169054.1"/>
</dbReference>
<reference evidence="8" key="1">
    <citation type="submission" date="2022-10" db="EMBL/GenBank/DDBJ databases">
        <title>Puccinia triticina Genome sequencing and assembly.</title>
        <authorList>
            <person name="Li C."/>
        </authorList>
    </citation>
    <scope>NUCLEOTIDE SEQUENCE</scope>
    <source>
        <strain evidence="8">Pt15</strain>
    </source>
</reference>
<evidence type="ECO:0000313" key="9">
    <source>
        <dbReference type="Proteomes" id="UP001164743"/>
    </source>
</evidence>
<dbReference type="EMBL" id="CP110425">
    <property type="protein sequence ID" value="WAQ84734.1"/>
    <property type="molecule type" value="Genomic_DNA"/>
</dbReference>
<evidence type="ECO:0000259" key="7">
    <source>
        <dbReference type="Pfam" id="PF08572"/>
    </source>
</evidence>
<feature type="domain" description="Small nuclear ribonucleoprotein Prp3 C-terminal" evidence="6">
    <location>
        <begin position="379"/>
        <end position="517"/>
    </location>
</feature>
<dbReference type="Proteomes" id="UP001164743">
    <property type="component" value="Chromosome 5A"/>
</dbReference>
<dbReference type="PANTHER" id="PTHR14212">
    <property type="entry name" value="U4/U6-ASSOCIATED RNA SPLICING FACTOR-RELATED"/>
    <property type="match status" value="1"/>
</dbReference>
<dbReference type="PANTHER" id="PTHR14212:SF0">
    <property type="entry name" value="U4_U6 SMALL NUCLEAR RIBONUCLEOPROTEIN PRP3"/>
    <property type="match status" value="1"/>
</dbReference>
<protein>
    <submittedName>
        <fullName evidence="8">Uncharacterized protein</fullName>
    </submittedName>
</protein>
<feature type="compositionally biased region" description="Polar residues" evidence="5">
    <location>
        <begin position="85"/>
        <end position="102"/>
    </location>
</feature>
<evidence type="ECO:0000313" key="8">
    <source>
        <dbReference type="EMBL" id="WAQ84734.1"/>
    </source>
</evidence>
<feature type="compositionally biased region" description="Basic and acidic residues" evidence="5">
    <location>
        <begin position="442"/>
        <end position="453"/>
    </location>
</feature>
<feature type="region of interest" description="Disordered" evidence="5">
    <location>
        <begin position="85"/>
        <end position="115"/>
    </location>
</feature>
<dbReference type="InterPro" id="IPR010541">
    <property type="entry name" value="Prp3_C"/>
</dbReference>
<sequence length="526" mass="57759">MSANKKRSGPDESGTPSSSKRSKSSSSTTTLSFLPPKGDLNSIVSQQPPAQLLPSKPAVLASSEEIARKRAEIAAKFASFKNNISGSAGLNVTPGGSMSVQPSAGPPSLPNIDPNLAKKVAEARKTVEQLTAKAKNPYLSGPSDPVEPVSMTTTGVHPLLIGLDKGSSSGTGSNDRYKPMVPKFATVKANVAKPTSHAPKKKDLYQTSQPEADPVAIDNRSNPHFDKSLAGPIGDPSGLVRTRATRSLRFNPKGKYIRLAEQVRAEVRLEELKRRIAESSRKAGLDGEIEAVEKQVRVCTPTVRPHVMSVKLSNMMKVLTSDAVADPTKIEARVRREMLQRKKTHEQANEKRKLTDEERKQKLEEKRQADESRGILTTVYKIKYLTNPAHRFKVRKNAEQHGLTGVLIFNPRFALIVAEGGSKAIRAYKHLMLERIDWTAEARSRTPDEERGEAQPPPADGEEQPVEPQSLAENTCELIWEGDGRERVFKSFRPKNCPSDAIAREFLGSRLGFWDLAKKWGDDTIS</sequence>
<accession>A0ABY7CHL3</accession>
<feature type="compositionally biased region" description="Low complexity" evidence="5">
    <location>
        <begin position="13"/>
        <end position="32"/>
    </location>
</feature>
<dbReference type="Pfam" id="PF06544">
    <property type="entry name" value="Prp3_C"/>
    <property type="match status" value="1"/>
</dbReference>
<evidence type="ECO:0000256" key="4">
    <source>
        <dbReference type="ARBA" id="ARBA00023242"/>
    </source>
</evidence>
<gene>
    <name evidence="8" type="ORF">PtA15_5A307</name>
</gene>
<proteinExistence type="predicted"/>
<feature type="region of interest" description="Disordered" evidence="5">
    <location>
        <begin position="191"/>
        <end position="238"/>
    </location>
</feature>
<feature type="region of interest" description="Disordered" evidence="5">
    <location>
        <begin position="442"/>
        <end position="470"/>
    </location>
</feature>
<evidence type="ECO:0000256" key="5">
    <source>
        <dbReference type="SAM" id="MobiDB-lite"/>
    </source>
</evidence>
<dbReference type="Pfam" id="PF08572">
    <property type="entry name" value="PRP3"/>
    <property type="match status" value="2"/>
</dbReference>
<keyword evidence="4" id="KW-0539">Nucleus</keyword>
<evidence type="ECO:0000256" key="3">
    <source>
        <dbReference type="ARBA" id="ARBA00023187"/>
    </source>
</evidence>
<evidence type="ECO:0000259" key="6">
    <source>
        <dbReference type="Pfam" id="PF06544"/>
    </source>
</evidence>
<dbReference type="CDD" id="cd24162">
    <property type="entry name" value="Prp3_C"/>
    <property type="match status" value="1"/>
</dbReference>